<comment type="function">
    <text evidence="2">Functions as a ribosomal silencing factor. Interacts with ribosomal protein uL14 (rplN), blocking formation of intersubunit bridge B8. Prevents association of the 30S and 50S ribosomal subunits and the formation of functional ribosomes, thus repressing translation.</text>
</comment>
<gene>
    <name evidence="2 3" type="primary">rsfS</name>
    <name evidence="3" type="ORF">IAB94_00160</name>
</gene>
<dbReference type="GO" id="GO:0043023">
    <property type="term" value="F:ribosomal large subunit binding"/>
    <property type="evidence" value="ECO:0007669"/>
    <property type="project" value="TreeGrafter"/>
</dbReference>
<dbReference type="InterPro" id="IPR004394">
    <property type="entry name" value="Iojap/RsfS/C7orf30"/>
</dbReference>
<keyword evidence="2" id="KW-0678">Repressor</keyword>
<reference evidence="3" key="1">
    <citation type="submission" date="2020-10" db="EMBL/GenBank/DDBJ databases">
        <authorList>
            <person name="Gilroy R."/>
        </authorList>
    </citation>
    <scope>NUCLEOTIDE SEQUENCE</scope>
    <source>
        <strain evidence="3">ChiW16-3235</strain>
    </source>
</reference>
<proteinExistence type="inferred from homology"/>
<reference evidence="3" key="2">
    <citation type="journal article" date="2021" name="PeerJ">
        <title>Extensive microbial diversity within the chicken gut microbiome revealed by metagenomics and culture.</title>
        <authorList>
            <person name="Gilroy R."/>
            <person name="Ravi A."/>
            <person name="Getino M."/>
            <person name="Pursley I."/>
            <person name="Horton D.L."/>
            <person name="Alikhan N.F."/>
            <person name="Baker D."/>
            <person name="Gharbi K."/>
            <person name="Hall N."/>
            <person name="Watson M."/>
            <person name="Adriaenssens E.M."/>
            <person name="Foster-Nyarko E."/>
            <person name="Jarju S."/>
            <person name="Secka A."/>
            <person name="Antonio M."/>
            <person name="Oren A."/>
            <person name="Chaudhuri R.R."/>
            <person name="La Ragione R."/>
            <person name="Hildebrand F."/>
            <person name="Pallen M.J."/>
        </authorList>
    </citation>
    <scope>NUCLEOTIDE SEQUENCE</scope>
    <source>
        <strain evidence="3">ChiW16-3235</strain>
    </source>
</reference>
<dbReference type="Pfam" id="PF02410">
    <property type="entry name" value="RsfS"/>
    <property type="match status" value="1"/>
</dbReference>
<dbReference type="EMBL" id="DVHK01000002">
    <property type="protein sequence ID" value="HIR66442.1"/>
    <property type="molecule type" value="Genomic_DNA"/>
</dbReference>
<dbReference type="AlphaFoldDB" id="A0A9D1J8Z6"/>
<dbReference type="HAMAP" id="MF_01477">
    <property type="entry name" value="Iojap_RsfS"/>
    <property type="match status" value="1"/>
</dbReference>
<protein>
    <recommendedName>
        <fullName evidence="2">Ribosomal silencing factor RsfS</fullName>
    </recommendedName>
</protein>
<organism evidence="3 4">
    <name type="scientific">Candidatus Coproplasma avicola</name>
    <dbReference type="NCBI Taxonomy" id="2840744"/>
    <lineage>
        <taxon>Bacteria</taxon>
        <taxon>Bacillati</taxon>
        <taxon>Bacillota</taxon>
        <taxon>Clostridia</taxon>
        <taxon>Eubacteriales</taxon>
        <taxon>Candidatus Coproplasma</taxon>
    </lineage>
</organism>
<dbReference type="PANTHER" id="PTHR21043">
    <property type="entry name" value="IOJAP SUPERFAMILY ORTHOLOG"/>
    <property type="match status" value="1"/>
</dbReference>
<keyword evidence="2" id="KW-0810">Translation regulation</keyword>
<sequence>MTSKEKCLLICRLLSDKKAGDIVYIDVAEKTSLCDYFIVCSGRSSTQVKSLAENLEEKLEKEYGEMPRRREGVREGRWAVVDYADVIVHIFSDEERDFYNLERLWEDGKNIVRYTD</sequence>
<keyword evidence="2" id="KW-0963">Cytoplasm</keyword>
<evidence type="ECO:0000313" key="4">
    <source>
        <dbReference type="Proteomes" id="UP000823913"/>
    </source>
</evidence>
<comment type="caution">
    <text evidence="3">The sequence shown here is derived from an EMBL/GenBank/DDBJ whole genome shotgun (WGS) entry which is preliminary data.</text>
</comment>
<dbReference type="GO" id="GO:0042256">
    <property type="term" value="P:cytosolic ribosome assembly"/>
    <property type="evidence" value="ECO:0007669"/>
    <property type="project" value="UniProtKB-UniRule"/>
</dbReference>
<dbReference type="SUPFAM" id="SSF81301">
    <property type="entry name" value="Nucleotidyltransferase"/>
    <property type="match status" value="1"/>
</dbReference>
<evidence type="ECO:0000256" key="2">
    <source>
        <dbReference type="HAMAP-Rule" id="MF_01477"/>
    </source>
</evidence>
<comment type="subcellular location">
    <subcellularLocation>
        <location evidence="2">Cytoplasm</location>
    </subcellularLocation>
</comment>
<evidence type="ECO:0000256" key="1">
    <source>
        <dbReference type="ARBA" id="ARBA00010574"/>
    </source>
</evidence>
<dbReference type="Proteomes" id="UP000823913">
    <property type="component" value="Unassembled WGS sequence"/>
</dbReference>
<comment type="similarity">
    <text evidence="1 2">Belongs to the Iojap/RsfS family.</text>
</comment>
<dbReference type="GO" id="GO:0017148">
    <property type="term" value="P:negative regulation of translation"/>
    <property type="evidence" value="ECO:0007669"/>
    <property type="project" value="UniProtKB-UniRule"/>
</dbReference>
<evidence type="ECO:0000313" key="3">
    <source>
        <dbReference type="EMBL" id="HIR66442.1"/>
    </source>
</evidence>
<dbReference type="GO" id="GO:0090071">
    <property type="term" value="P:negative regulation of ribosome biogenesis"/>
    <property type="evidence" value="ECO:0007669"/>
    <property type="project" value="UniProtKB-UniRule"/>
</dbReference>
<dbReference type="NCBIfam" id="TIGR00090">
    <property type="entry name" value="rsfS_iojap_ybeB"/>
    <property type="match status" value="1"/>
</dbReference>
<dbReference type="InterPro" id="IPR043519">
    <property type="entry name" value="NT_sf"/>
</dbReference>
<dbReference type="PANTHER" id="PTHR21043:SF0">
    <property type="entry name" value="MITOCHONDRIAL ASSEMBLY OF RIBOSOMAL LARGE SUBUNIT PROTEIN 1"/>
    <property type="match status" value="1"/>
</dbReference>
<dbReference type="Gene3D" id="3.30.460.10">
    <property type="entry name" value="Beta Polymerase, domain 2"/>
    <property type="match status" value="1"/>
</dbReference>
<dbReference type="GO" id="GO:0005737">
    <property type="term" value="C:cytoplasm"/>
    <property type="evidence" value="ECO:0007669"/>
    <property type="project" value="UniProtKB-SubCell"/>
</dbReference>
<name>A0A9D1J8Z6_9FIRM</name>
<accession>A0A9D1J8Z6</accession>
<comment type="subunit">
    <text evidence="2">Interacts with ribosomal protein uL14 (rplN).</text>
</comment>